<organism evidence="1 2">
    <name type="scientific">Ancylostoma ceylanicum</name>
    <dbReference type="NCBI Taxonomy" id="53326"/>
    <lineage>
        <taxon>Eukaryota</taxon>
        <taxon>Metazoa</taxon>
        <taxon>Ecdysozoa</taxon>
        <taxon>Nematoda</taxon>
        <taxon>Chromadorea</taxon>
        <taxon>Rhabditida</taxon>
        <taxon>Rhabditina</taxon>
        <taxon>Rhabditomorpha</taxon>
        <taxon>Strongyloidea</taxon>
        <taxon>Ancylostomatidae</taxon>
        <taxon>Ancylostomatinae</taxon>
        <taxon>Ancylostoma</taxon>
    </lineage>
</organism>
<evidence type="ECO:0000313" key="1">
    <source>
        <dbReference type="EMBL" id="EYB94650.1"/>
    </source>
</evidence>
<dbReference type="AlphaFoldDB" id="A0A016SVW1"/>
<proteinExistence type="predicted"/>
<dbReference type="EMBL" id="JARK01001505">
    <property type="protein sequence ID" value="EYB94650.1"/>
    <property type="molecule type" value="Genomic_DNA"/>
</dbReference>
<protein>
    <submittedName>
        <fullName evidence="1">Uncharacterized protein</fullName>
    </submittedName>
</protein>
<sequence length="154" mass="17691">MVDLHAKFDSGLCHYLVTAVCMEMAVKIVFVEANNGEWRRIHYLDTKGSKVYDTLFGILVHSGRLAQNLSDDVHEHVNWIEPSCRILNMKEFLPNFLGAALVRSPCKHRSYVTLNERGQIADPLVGHFASSHLRSEIVSTYELFPFRRRYPTQT</sequence>
<keyword evidence="2" id="KW-1185">Reference proteome</keyword>
<name>A0A016SVW1_9BILA</name>
<gene>
    <name evidence="1" type="primary">Acey_s0169.g231</name>
    <name evidence="1" type="ORF">Y032_0169g231</name>
</gene>
<dbReference type="Proteomes" id="UP000024635">
    <property type="component" value="Unassembled WGS sequence"/>
</dbReference>
<comment type="caution">
    <text evidence="1">The sequence shown here is derived from an EMBL/GenBank/DDBJ whole genome shotgun (WGS) entry which is preliminary data.</text>
</comment>
<evidence type="ECO:0000313" key="2">
    <source>
        <dbReference type="Proteomes" id="UP000024635"/>
    </source>
</evidence>
<accession>A0A016SVW1</accession>
<reference evidence="2" key="1">
    <citation type="journal article" date="2015" name="Nat. Genet.">
        <title>The genome and transcriptome of the zoonotic hookworm Ancylostoma ceylanicum identify infection-specific gene families.</title>
        <authorList>
            <person name="Schwarz E.M."/>
            <person name="Hu Y."/>
            <person name="Antoshechkin I."/>
            <person name="Miller M.M."/>
            <person name="Sternberg P.W."/>
            <person name="Aroian R.V."/>
        </authorList>
    </citation>
    <scope>NUCLEOTIDE SEQUENCE</scope>
    <source>
        <strain evidence="2">HY135</strain>
    </source>
</reference>